<reference evidence="1 2" key="1">
    <citation type="submission" date="2009-02" db="EMBL/GenBank/DDBJ databases">
        <title>Vibrio splendidus str. LGP32 complete genome.</title>
        <authorList>
            <person name="Mazel D."/>
            <person name="Le Roux F."/>
        </authorList>
    </citation>
    <scope>NUCLEOTIDE SEQUENCE [LARGE SCALE GENOMIC DNA]</scope>
    <source>
        <strain evidence="1 2">LGP32</strain>
    </source>
</reference>
<evidence type="ECO:0000313" key="1">
    <source>
        <dbReference type="EMBL" id="CAV20337.1"/>
    </source>
</evidence>
<dbReference type="Proteomes" id="UP000009100">
    <property type="component" value="Chromosome 1"/>
</dbReference>
<gene>
    <name evidence="1" type="ordered locus">VS_3070</name>
</gene>
<dbReference type="HOGENOM" id="CLU_841849_0_0_6"/>
<dbReference type="AlphaFoldDB" id="B7VME6"/>
<dbReference type="EMBL" id="FM954972">
    <property type="protein sequence ID" value="CAV20337.1"/>
    <property type="molecule type" value="Genomic_DNA"/>
</dbReference>
<proteinExistence type="predicted"/>
<name>B7VME6_VIBA3</name>
<dbReference type="eggNOG" id="ENOG5034AB0">
    <property type="taxonomic scope" value="Bacteria"/>
</dbReference>
<protein>
    <submittedName>
        <fullName evidence="1">Uncharacterized protein</fullName>
    </submittedName>
</protein>
<sequence>MQNGQKCYEEVKMQHGLLSSLLLSTSLLLSPVGMSYATEMSPLTVESWLENDQVKLKTAELLELVVRDEVNSLRFSLERLTFPQQEVARYRLLKKIEQQEIVLTPKMSIFIEQQLAITPTYQVLERGDGYEFTVPAFNYPSIANRLIKQWHQDQKTLVFVLDAEKRKLNLNEWLSGPEHQVQTREALLIRELDSLSPEAVDYLTKQLTASSIVSWLPSTEVVVRLAQVSEDPEVYKILWRMKADYHSQAELERLAKTKQTFALEQVMAATKNPRLKDEAITLLTKVNPLSEEVKQFLVSRMAIADEAPLVARELAKQGHTRWLQDLVNDNPQVKSSLIEQALP</sequence>
<accession>B7VME6</accession>
<organism evidence="1 2">
    <name type="scientific">Vibrio atlanticus (strain LGP32)</name>
    <name type="common">Vibrio splendidus (strain Mel32)</name>
    <dbReference type="NCBI Taxonomy" id="575788"/>
    <lineage>
        <taxon>Bacteria</taxon>
        <taxon>Pseudomonadati</taxon>
        <taxon>Pseudomonadota</taxon>
        <taxon>Gammaproteobacteria</taxon>
        <taxon>Vibrionales</taxon>
        <taxon>Vibrionaceae</taxon>
        <taxon>Vibrio</taxon>
    </lineage>
</organism>
<dbReference type="KEGG" id="vsp:VS_3070"/>
<dbReference type="STRING" id="575788.VS_3070"/>
<evidence type="ECO:0000313" key="2">
    <source>
        <dbReference type="Proteomes" id="UP000009100"/>
    </source>
</evidence>